<protein>
    <recommendedName>
        <fullName evidence="4">Integral membrane protein</fullName>
    </recommendedName>
</protein>
<proteinExistence type="predicted"/>
<evidence type="ECO:0000313" key="2">
    <source>
        <dbReference type="EMBL" id="KAA1425117.1"/>
    </source>
</evidence>
<evidence type="ECO:0008006" key="4">
    <source>
        <dbReference type="Google" id="ProtNLM"/>
    </source>
</evidence>
<gene>
    <name evidence="2" type="ORF">FE697_004365</name>
</gene>
<evidence type="ECO:0000313" key="3">
    <source>
        <dbReference type="Proteomes" id="UP000307768"/>
    </source>
</evidence>
<dbReference type="AlphaFoldDB" id="A0A5Q6S416"/>
<comment type="caution">
    <text evidence="2">The sequence shown here is derived from an EMBL/GenBank/DDBJ whole genome shotgun (WGS) entry which is preliminary data.</text>
</comment>
<keyword evidence="1" id="KW-0812">Transmembrane</keyword>
<feature type="transmembrane region" description="Helical" evidence="1">
    <location>
        <begin position="168"/>
        <end position="190"/>
    </location>
</feature>
<feature type="transmembrane region" description="Helical" evidence="1">
    <location>
        <begin position="243"/>
        <end position="269"/>
    </location>
</feature>
<keyword evidence="1" id="KW-0472">Membrane</keyword>
<evidence type="ECO:0000256" key="1">
    <source>
        <dbReference type="SAM" id="Phobius"/>
    </source>
</evidence>
<sequence>MRAVVSCLIGILSLVATAVALPGLWFERNVVSESGFVELAGPLGDDPEFREALADTVADGVIARAGLDGVAGRVAEPVVHSVADSMTDLPGFSAAWTQANVLTHRINVTDIPPAELDGRLGVDLTPMVDLVVGTVNDRLGTQLSAPGDLVVAVGTPEQRDRLDRVREWSSWSLPLLVIGVALAVVSILIARRRLTALAWLGGGLIAVAVAEAVVVITGGDWLVGEVASRTGYGQALAERLHDAALASFGTWLIAVGVAGALAVIVGLVARIRA</sequence>
<name>A0A5Q6S416_9ACTN</name>
<feature type="transmembrane region" description="Helical" evidence="1">
    <location>
        <begin position="197"/>
        <end position="223"/>
    </location>
</feature>
<accession>A0A5Q6S416</accession>
<reference evidence="2 3" key="1">
    <citation type="submission" date="2019-09" db="EMBL/GenBank/DDBJ databases">
        <title>Mumia zhuanghuii sp. nov. isolated from the intestinal contents of plateau pika (Ochotona curzoniae) in the Qinghai-Tibet plateau of China.</title>
        <authorList>
            <person name="Tian Z."/>
        </authorList>
    </citation>
    <scope>NUCLEOTIDE SEQUENCE [LARGE SCALE GENOMIC DNA]</scope>
    <source>
        <strain evidence="3">350</strain>
    </source>
</reference>
<dbReference type="EMBL" id="VDFQ02000001">
    <property type="protein sequence ID" value="KAA1425117.1"/>
    <property type="molecule type" value="Genomic_DNA"/>
</dbReference>
<dbReference type="OrthoDB" id="4964652at2"/>
<dbReference type="Proteomes" id="UP000307768">
    <property type="component" value="Unassembled WGS sequence"/>
</dbReference>
<dbReference type="RefSeq" id="WP_149768291.1">
    <property type="nucleotide sequence ID" value="NZ_VDFQ02000001.1"/>
</dbReference>
<organism evidence="2 3">
    <name type="scientific">Mumia zhuanghuii</name>
    <dbReference type="NCBI Taxonomy" id="2585211"/>
    <lineage>
        <taxon>Bacteria</taxon>
        <taxon>Bacillati</taxon>
        <taxon>Actinomycetota</taxon>
        <taxon>Actinomycetes</taxon>
        <taxon>Propionibacteriales</taxon>
        <taxon>Nocardioidaceae</taxon>
        <taxon>Mumia</taxon>
    </lineage>
</organism>
<keyword evidence="1" id="KW-1133">Transmembrane helix</keyword>